<reference evidence="1 2" key="1">
    <citation type="submission" date="2020-02" db="EMBL/GenBank/DDBJ databases">
        <authorList>
            <person name="Hogendoorn C."/>
        </authorList>
    </citation>
    <scope>NUCLEOTIDE SEQUENCE [LARGE SCALE GENOMIC DNA]</scope>
    <source>
        <strain evidence="1">R501</strain>
    </source>
</reference>
<accession>A0A6F8ZI39</accession>
<dbReference type="EMBL" id="LR778114">
    <property type="protein sequence ID" value="CAB1129458.1"/>
    <property type="molecule type" value="Genomic_DNA"/>
</dbReference>
<dbReference type="KEGG" id="hfv:R50_1961"/>
<dbReference type="Proteomes" id="UP000503399">
    <property type="component" value="Chromosome"/>
</dbReference>
<organism evidence="1 2">
    <name type="scientific">Candidatus Hydrogenisulfobacillus filiaventi</name>
    <dbReference type="NCBI Taxonomy" id="2707344"/>
    <lineage>
        <taxon>Bacteria</taxon>
        <taxon>Bacillati</taxon>
        <taxon>Bacillota</taxon>
        <taxon>Clostridia</taxon>
        <taxon>Eubacteriales</taxon>
        <taxon>Clostridiales Family XVII. Incertae Sedis</taxon>
        <taxon>Candidatus Hydrogenisulfobacillus</taxon>
    </lineage>
</organism>
<evidence type="ECO:0000313" key="2">
    <source>
        <dbReference type="Proteomes" id="UP000503399"/>
    </source>
</evidence>
<keyword evidence="2" id="KW-1185">Reference proteome</keyword>
<name>A0A6F8ZI39_9FIRM</name>
<protein>
    <submittedName>
        <fullName evidence="1">Uncharacterized protein</fullName>
    </submittedName>
</protein>
<evidence type="ECO:0000313" key="1">
    <source>
        <dbReference type="EMBL" id="CAB1129458.1"/>
    </source>
</evidence>
<sequence>MRDRKCWRARIARRWADRRGLSTFLLAVLLVPIVLVLAQAYWNYAQAATARADLRAALTAGLAAAATQGVEDHAGQPGIGGSIQNGNGIRISAVSFSGSGQDLQITIDGSGFGNAPVPENTTSASWTQVNNACNGGWTFTGWVANFCRADAGEVLNRGNGYATATTTFTVPQGQTEQLSLQTPPYAWDSNWSNVVGTVTVTNTITGAVVTNGSYTGGANWNTQNGSTPLIDWQSPPLEPGTYQITVGATESVNLFGLWTRPAQAPTATLPYTGDTASFAFNDLSRSWQGGYTNGGTDQNVVTMDYQSWSPTQIVLDGFAGGYGQGTWVDQLGDQVQVTVFNPQTGQQASWTGPLTDGSTQGTAPGITWSGSAASQAAIQTIAADLRAQVQAQGPHHALFTPTAQSPPSATAWSGPLQLTHLQWGMGGAVTEAGSTVEPGGPYVAGTLQVPYTLYFFGLPLHTTLSVWRVERIWGLGPSGFSGE</sequence>
<dbReference type="AlphaFoldDB" id="A0A6F8ZI39"/>
<gene>
    <name evidence="1" type="ORF">R50_1961</name>
</gene>
<proteinExistence type="predicted"/>